<dbReference type="Pfam" id="PF01497">
    <property type="entry name" value="Peripla_BP_2"/>
    <property type="match status" value="1"/>
</dbReference>
<evidence type="ECO:0000313" key="2">
    <source>
        <dbReference type="EMBL" id="CBA32324.1"/>
    </source>
</evidence>
<proteinExistence type="predicted"/>
<protein>
    <recommendedName>
        <fullName evidence="1">Fe/B12 periplasmic-binding domain-containing protein</fullName>
    </recommendedName>
</protein>
<sequence>MAFACNRMPFKLCKREMNMLMKNVWKLVMRLSVVWLAWCAMGIASAATIEVTDALGRKVKVHSPVQRVALNFNFEEFTAVAGKEGWTKVVGISRAPWEGWRPVIFKRYAEVIPNLQTMPDIGHSDDGTFSAEKIIALKPDVLFIAEWTYKALETARGQIEAAGIPIVVIDYNAQLLDRHLASTRAIGKVMGTDVRAEELAKLYEREYTNILARIPKNAPRKKIYVELGQAGAETVGNSYSGTMWGKIITTLGAENLADGKLPGPWGPLNQEAVIAADPDLIFFAGSSWVNRPKAVRTGYEATTDITRKSLEAYAQRSGYSSLKAVKSGEVHAIEHGLCRTLFDFVAMQYMAKRLYPEAFKDVDPDASFRSYHEKYLPVKYAGVWMLPLKP</sequence>
<name>C9YF01_CURXX</name>
<dbReference type="InterPro" id="IPR050902">
    <property type="entry name" value="ABC_Transporter_SBP"/>
</dbReference>
<dbReference type="Gene3D" id="3.40.50.1980">
    <property type="entry name" value="Nitrogenase molybdenum iron protein domain"/>
    <property type="match status" value="2"/>
</dbReference>
<dbReference type="PROSITE" id="PS50983">
    <property type="entry name" value="FE_B12_PBP"/>
    <property type="match status" value="1"/>
</dbReference>
<feature type="domain" description="Fe/B12 periplasmic-binding" evidence="1">
    <location>
        <begin position="66"/>
        <end position="362"/>
    </location>
</feature>
<dbReference type="EMBL" id="FN543107">
    <property type="protein sequence ID" value="CBA32324.1"/>
    <property type="molecule type" value="Genomic_DNA"/>
</dbReference>
<accession>C9YF01</accession>
<dbReference type="PANTHER" id="PTHR30535">
    <property type="entry name" value="VITAMIN B12-BINDING PROTEIN"/>
    <property type="match status" value="1"/>
</dbReference>
<reference evidence="2" key="1">
    <citation type="journal article" date="2010" name="Nature">
        <title>The Dynamic genome of Hydra.</title>
        <authorList>
            <person name="Chapman J.A."/>
            <person name="Kirkness E.F."/>
            <person name="Simakov O."/>
            <person name="Hampson S.E."/>
            <person name="Mitros T."/>
            <person name="Weinmaier T."/>
            <person name="Rattei T."/>
            <person name="Balasubramanian P.G."/>
            <person name="Borman J."/>
            <person name="Busam D."/>
            <person name="Disbennett K."/>
            <person name="Pfannkoch C."/>
            <person name="Sumin N."/>
            <person name="Sutton G."/>
            <person name="Viswanathan L."/>
            <person name="Walenz B."/>
            <person name="Goodstein D.M."/>
            <person name="Hellsten U."/>
            <person name="Kawashima T."/>
            <person name="Prochnik S.E."/>
            <person name="Putnam N.H."/>
            <person name="Shu S."/>
            <person name="Blumberg B."/>
            <person name="Dana C.E."/>
            <person name="Gee L."/>
            <person name="Kibler D.F."/>
            <person name="Law L."/>
            <person name="Lindgens D."/>
            <person name="Martinez D.E."/>
            <person name="Peng J."/>
            <person name="Wigge P.A."/>
            <person name="Bertulat B."/>
            <person name="Guder C."/>
            <person name="Nakamura Y."/>
            <person name="Ozbek S."/>
            <person name="Watanabe H."/>
            <person name="Khalturin K."/>
            <person name="Hemmrich G."/>
            <person name="Franke A."/>
            <person name="Augustin R."/>
            <person name="Fraune S."/>
            <person name="Hayakawa E."/>
            <person name="Hayakawa S."/>
            <person name="Hirose M."/>
            <person name="Hwang J."/>
            <person name="Ikeo K."/>
            <person name="Nishimiya-Fujisawa C."/>
            <person name="Ogura A."/>
            <person name="Takahashi T."/>
            <person name="Steinmetz P.R."/>
            <person name="Zhang X."/>
            <person name="Aufschnaiter R."/>
            <person name="Eder M.K."/>
            <person name="Gorny A.K."/>
            <person name="Salvenmoser W."/>
            <person name="Heimberg A.M."/>
            <person name="Wheeler B.M."/>
            <person name="Peterson K.J."/>
            <person name="Boettger A."/>
            <person name="Tischler P."/>
            <person name="Wolf A."/>
            <person name="Gojobori T."/>
            <person name="Remington K.A."/>
            <person name="Strausberg R.L."/>
            <person name="Venter J."/>
            <person name="Technau U."/>
            <person name="Hobmayer B."/>
            <person name="Bosch T.C."/>
            <person name="Holstein T.W."/>
            <person name="Fujisawa T."/>
            <person name="Bode H.R."/>
            <person name="David C.N."/>
            <person name="Rokhsar D.S."/>
            <person name="Steele R.E."/>
        </authorList>
    </citation>
    <scope>NUCLEOTIDE SEQUENCE</scope>
</reference>
<gene>
    <name evidence="2" type="ORF">Csp_D31570</name>
</gene>
<organism evidence="2">
    <name type="scientific">Curvibacter symbiont subsp. Hydra magnipapillata</name>
    <dbReference type="NCBI Taxonomy" id="667019"/>
    <lineage>
        <taxon>Bacteria</taxon>
        <taxon>Pseudomonadati</taxon>
        <taxon>Pseudomonadota</taxon>
        <taxon>Betaproteobacteria</taxon>
        <taxon>Burkholderiales</taxon>
        <taxon>Comamonadaceae</taxon>
        <taxon>Curvibacter</taxon>
    </lineage>
</organism>
<dbReference type="PANTHER" id="PTHR30535:SF34">
    <property type="entry name" value="MOLYBDATE-BINDING PROTEIN MOLA"/>
    <property type="match status" value="1"/>
</dbReference>
<evidence type="ECO:0000259" key="1">
    <source>
        <dbReference type="PROSITE" id="PS50983"/>
    </source>
</evidence>
<dbReference type="AlphaFoldDB" id="C9YF01"/>
<dbReference type="SUPFAM" id="SSF53807">
    <property type="entry name" value="Helical backbone' metal receptor"/>
    <property type="match status" value="1"/>
</dbReference>
<dbReference type="InterPro" id="IPR002491">
    <property type="entry name" value="ABC_transptr_periplasmic_BD"/>
</dbReference>